<sequence>MLGRSVVLCFGLLAVLVPVRRARACGPDFPPILLDDRGGTLRGLPEGTFADEMTRLVPKPGDAFQLMELGEEPPEARTGGGTRETELYQAGARAFNAGNLAQARARFREVLALPAGERRRFGPFAAFMLGRMAPSLEEAQRYFNEVRELVRQGSDDPLGLAVASLGEEGRALLREGKDVEAARRYAEQASYGSQIGALSLLRVARALARDEVRLKRALQDPLGQRLLTTYVWTRKQDTWWDESDERQRPMPGLLDALAELPEVAGADRLAAAAWRAGRFDLAERFAGKQQSPLDTWVRAKLKLRQGNQAEADRLMAEAAAQFTPTEGWLNSFNGMPYTLYPSQRLEAEQGVLALSQGHFMEAAEHLLASCSWPDLAYVTERVLTLEELQRFVASHSTVKPCPTENPWSEADIRTQLRELLGRRLLRGGKGREALPFFQGTPMEAQARAYVEALERGRTPGGDATERARALYAAALFARHSGLELLATEVAPDWAWVGADYDLDDEDVKPIPGDAASPEAAQQALNETKALTTQEEAQRYIAHAPAHPVRFQYRSTAADLAEEAAALVPPRSQAYAALLCQAARFSSRSEPERTARLWKTYIQKGALLQEAWAFGQQCPEPDFARLAGWQESRPARKQHWRKRTLAVVTGVVLLPVVAVGFLLLRRRRAKS</sequence>
<dbReference type="Proteomes" id="UP001291309">
    <property type="component" value="Unassembled WGS sequence"/>
</dbReference>
<gene>
    <name evidence="2" type="ORF">SYV04_24605</name>
</gene>
<reference evidence="2 3" key="1">
    <citation type="submission" date="2023-12" db="EMBL/GenBank/DDBJ databases">
        <title>the genome sequence of Hyalangium sp. s54d21.</title>
        <authorList>
            <person name="Zhang X."/>
        </authorList>
    </citation>
    <scope>NUCLEOTIDE SEQUENCE [LARGE SCALE GENOMIC DNA]</scope>
    <source>
        <strain evidence="3">s54d21</strain>
    </source>
</reference>
<accession>A0ABU5H8Z5</accession>
<keyword evidence="1" id="KW-0812">Transmembrane</keyword>
<keyword evidence="3" id="KW-1185">Reference proteome</keyword>
<comment type="caution">
    <text evidence="2">The sequence shown here is derived from an EMBL/GenBank/DDBJ whole genome shotgun (WGS) entry which is preliminary data.</text>
</comment>
<protein>
    <recommendedName>
        <fullName evidence="4">Tetratricopeptide repeat domain protein</fullName>
    </recommendedName>
</protein>
<name>A0ABU5H8Z5_9BACT</name>
<keyword evidence="1" id="KW-0472">Membrane</keyword>
<dbReference type="RefSeq" id="WP_321548317.1">
    <property type="nucleotide sequence ID" value="NZ_JAXIVS010000008.1"/>
</dbReference>
<evidence type="ECO:0000256" key="1">
    <source>
        <dbReference type="SAM" id="Phobius"/>
    </source>
</evidence>
<proteinExistence type="predicted"/>
<keyword evidence="1" id="KW-1133">Transmembrane helix</keyword>
<feature type="transmembrane region" description="Helical" evidence="1">
    <location>
        <begin position="644"/>
        <end position="663"/>
    </location>
</feature>
<dbReference type="EMBL" id="JAXIVS010000008">
    <property type="protein sequence ID" value="MDY7229597.1"/>
    <property type="molecule type" value="Genomic_DNA"/>
</dbReference>
<evidence type="ECO:0000313" key="3">
    <source>
        <dbReference type="Proteomes" id="UP001291309"/>
    </source>
</evidence>
<organism evidence="2 3">
    <name type="scientific">Hyalangium rubrum</name>
    <dbReference type="NCBI Taxonomy" id="3103134"/>
    <lineage>
        <taxon>Bacteria</taxon>
        <taxon>Pseudomonadati</taxon>
        <taxon>Myxococcota</taxon>
        <taxon>Myxococcia</taxon>
        <taxon>Myxococcales</taxon>
        <taxon>Cystobacterineae</taxon>
        <taxon>Archangiaceae</taxon>
        <taxon>Hyalangium</taxon>
    </lineage>
</organism>
<evidence type="ECO:0008006" key="4">
    <source>
        <dbReference type="Google" id="ProtNLM"/>
    </source>
</evidence>
<evidence type="ECO:0000313" key="2">
    <source>
        <dbReference type="EMBL" id="MDY7229597.1"/>
    </source>
</evidence>